<sequence length="150" mass="16042">MLDIDSLARSPYLPSLVVAQQRAMWERQLLAYLNSSLPPWDWRRADQLADRVWARVEAAGAVDLAAGAGLDNASGLPAYLAAAARTTLREHLHPAPGLTPERVPTRRNPYPTTPAGAVVGGSAVRLADWEQALLNQHGVTDHSPGLPAAA</sequence>
<dbReference type="EMBL" id="OCNE01000028">
    <property type="protein sequence ID" value="SOD67037.1"/>
    <property type="molecule type" value="Genomic_DNA"/>
</dbReference>
<dbReference type="InterPro" id="IPR010069">
    <property type="entry name" value="CdiA_FHA1_rpt"/>
</dbReference>
<gene>
    <name evidence="1" type="ORF">SAMN06297387_12841</name>
</gene>
<evidence type="ECO:0000313" key="2">
    <source>
        <dbReference type="Proteomes" id="UP000219072"/>
    </source>
</evidence>
<reference evidence="1 2" key="1">
    <citation type="submission" date="2017-09" db="EMBL/GenBank/DDBJ databases">
        <authorList>
            <person name="Ehlers B."/>
            <person name="Leendertz F.H."/>
        </authorList>
    </citation>
    <scope>NUCLEOTIDE SEQUENCE [LARGE SCALE GENOMIC DNA]</scope>
    <source>
        <strain evidence="1 2">CGMCC 4.7095</strain>
    </source>
</reference>
<proteinExistence type="predicted"/>
<protein>
    <submittedName>
        <fullName evidence="1">Adhesin HecA family 20-residue repeat-containing protein</fullName>
    </submittedName>
</protein>
<dbReference type="Proteomes" id="UP000219072">
    <property type="component" value="Unassembled WGS sequence"/>
</dbReference>
<accession>A0A286E7Z1</accession>
<organism evidence="1 2">
    <name type="scientific">Streptomyces zhaozhouensis</name>
    <dbReference type="NCBI Taxonomy" id="1300267"/>
    <lineage>
        <taxon>Bacteria</taxon>
        <taxon>Bacillati</taxon>
        <taxon>Actinomycetota</taxon>
        <taxon>Actinomycetes</taxon>
        <taxon>Kitasatosporales</taxon>
        <taxon>Streptomycetaceae</taxon>
        <taxon>Streptomyces</taxon>
    </lineage>
</organism>
<evidence type="ECO:0000313" key="1">
    <source>
        <dbReference type="EMBL" id="SOD67037.1"/>
    </source>
</evidence>
<dbReference type="NCBIfam" id="TIGR01731">
    <property type="entry name" value="fil_hemag_20aa"/>
    <property type="match status" value="2"/>
</dbReference>
<dbReference type="AlphaFoldDB" id="A0A286E7Z1"/>
<dbReference type="RefSeq" id="WP_097233889.1">
    <property type="nucleotide sequence ID" value="NZ_OCNE01000028.1"/>
</dbReference>
<keyword evidence="2" id="KW-1185">Reference proteome</keyword>
<name>A0A286E7Z1_9ACTN</name>